<evidence type="ECO:0000313" key="1">
    <source>
        <dbReference type="EMBL" id="EAA16527.1"/>
    </source>
</evidence>
<reference evidence="1 2" key="1">
    <citation type="journal article" date="2002" name="Nature">
        <title>Genome sequence and comparative analysis of the model rodent malaria parasite Plasmodium yoelii yoelii.</title>
        <authorList>
            <person name="Carlton J.M."/>
            <person name="Angiuoli S.V."/>
            <person name="Suh B.B."/>
            <person name="Kooij T.W."/>
            <person name="Pertea M."/>
            <person name="Silva J.C."/>
            <person name="Ermolaeva M.D."/>
            <person name="Allen J.E."/>
            <person name="Selengut J.D."/>
            <person name="Koo H.L."/>
            <person name="Peterson J.D."/>
            <person name="Pop M."/>
            <person name="Kosack D.S."/>
            <person name="Shumway M.F."/>
            <person name="Bidwell S.L."/>
            <person name="Shallom S.J."/>
            <person name="van Aken S.E."/>
            <person name="Riedmuller S.B."/>
            <person name="Feldblyum T.V."/>
            <person name="Cho J.K."/>
            <person name="Quackenbush J."/>
            <person name="Sedegah M."/>
            <person name="Shoaibi A."/>
            <person name="Cummings L.M."/>
            <person name="Florens L."/>
            <person name="Yates J.R."/>
            <person name="Raine J.D."/>
            <person name="Sinden R.E."/>
            <person name="Harris M.A."/>
            <person name="Cunningham D.A."/>
            <person name="Preiser P.R."/>
            <person name="Bergman L.W."/>
            <person name="Vaidya A.B."/>
            <person name="van Lin L.H."/>
            <person name="Janse C.J."/>
            <person name="Waters A.P."/>
            <person name="Smith H.O."/>
            <person name="White O.R."/>
            <person name="Salzberg S.L."/>
            <person name="Venter J.C."/>
            <person name="Fraser C.M."/>
            <person name="Hoffman S.L."/>
            <person name="Gardner M.J."/>
            <person name="Carucci D.J."/>
        </authorList>
    </citation>
    <scope>NUCLEOTIDE SEQUENCE [LARGE SCALE GENOMIC DNA]</scope>
    <source>
        <strain evidence="1 2">17XNL</strain>
    </source>
</reference>
<dbReference type="InParanoid" id="Q7RFR7"/>
<organism evidence="1 2">
    <name type="scientific">Plasmodium yoelii yoelii</name>
    <dbReference type="NCBI Taxonomy" id="73239"/>
    <lineage>
        <taxon>Eukaryota</taxon>
        <taxon>Sar</taxon>
        <taxon>Alveolata</taxon>
        <taxon>Apicomplexa</taxon>
        <taxon>Aconoidasida</taxon>
        <taxon>Haemosporida</taxon>
        <taxon>Plasmodiidae</taxon>
        <taxon>Plasmodium</taxon>
        <taxon>Plasmodium (Vinckeia)</taxon>
    </lineage>
</organism>
<accession>Q7RFR7</accession>
<dbReference type="PaxDb" id="73239-Q7RFR7"/>
<proteinExistence type="predicted"/>
<dbReference type="Proteomes" id="UP000008553">
    <property type="component" value="Unassembled WGS sequence"/>
</dbReference>
<dbReference type="EMBL" id="AABL01001424">
    <property type="protein sequence ID" value="EAA16527.1"/>
    <property type="molecule type" value="Genomic_DNA"/>
</dbReference>
<comment type="caution">
    <text evidence="1">The sequence shown here is derived from an EMBL/GenBank/DDBJ whole genome shotgun (WGS) entry which is preliminary data.</text>
</comment>
<dbReference type="AlphaFoldDB" id="Q7RFR7"/>
<gene>
    <name evidence="1" type="ORF">PY04636</name>
</gene>
<name>Q7RFR7_PLAYO</name>
<keyword evidence="2" id="KW-1185">Reference proteome</keyword>
<sequence length="21" mass="2637">MFILFFFLRKLIISTQKCKEM</sequence>
<protein>
    <submittedName>
        <fullName evidence="1">Uncharacterized protein</fullName>
    </submittedName>
</protein>
<feature type="non-terminal residue" evidence="1">
    <location>
        <position position="21"/>
    </location>
</feature>
<evidence type="ECO:0000313" key="2">
    <source>
        <dbReference type="Proteomes" id="UP000008553"/>
    </source>
</evidence>